<dbReference type="PANTHER" id="PTHR28125">
    <property type="entry name" value="MEIOTIC EXPRESSION UP-REGULATED PROTEIN 26"/>
    <property type="match status" value="1"/>
</dbReference>
<dbReference type="EMBL" id="WWBZ02000022">
    <property type="protein sequence ID" value="KAF4308288.1"/>
    <property type="molecule type" value="Genomic_DNA"/>
</dbReference>
<dbReference type="OrthoDB" id="5595379at2759"/>
<comment type="caution">
    <text evidence="3">The sequence shown here is derived from an EMBL/GenBank/DDBJ whole genome shotgun (WGS) entry which is preliminary data.</text>
</comment>
<sequence>MEFNAAPQYRPSLGAPDIFVQDPNRPGSQIMYSYGSAPVQPQPPTTSANTHTSAPFQPASTWSVSQQDMMAIAASSTKPPATASSRPSSMCGPPPPKYGWRNSAASGEYYQPHSHADTESWCQKACDMVDYPNMDPEIPDFHQAMMGHHDEDSPIIDLRQYPSMRQDPNTGYLQNPSQRFSGASFSTTSTGTGFMPDVNTYDDFSSETDTHSYTASDYDSWGNMDPTPNNLLSPLTSPQRHDPVRTVSRGGASPGPHSHQQNSVRSSPYTMESDRLKRWSTGMTGVAPTSTPAFGMHQIQDRFANYGQRLNPHGHQSVPAYGASTMSMHRPQSQYVLSSQPHPLPSSQGPLFSSPHQRYQLEAPRPLPSQGMYGLLQSNDHQHHGCSAHFADFSEPPNLYASLQQEPSDPPESDMHPSDPDMVPKEQELRFEGDLYTPRWVRGHGNKREGWCGLCKPGRWLVLKNSAYWYDKSFTHGVSANTGVAFQGPQETRRTEGNLDVWEGLCGSCGDWVALVSSKKKGTTWFRHAYKCHTHPKAKDGPKRRREASSTQLARNASNASSNRPSTAASLSSSRPASSRLPQEGTPSIKQERSATDTAAFGISTPASETTPSPRGGRGPALPQQHQMHPHPHPHQVPQHENSYMDHLVHVPGTHHQHHDSVVGTSVKGFGAGNWASII</sequence>
<accession>A0A8H4IXL4</accession>
<dbReference type="PANTHER" id="PTHR28125:SF3">
    <property type="entry name" value="TRANSCRIPTION REGULATOR RUA1 C-TERMINAL DOMAIN-CONTAINING PROTEIN"/>
    <property type="match status" value="1"/>
</dbReference>
<feature type="region of interest" description="Disordered" evidence="1">
    <location>
        <begin position="400"/>
        <end position="423"/>
    </location>
</feature>
<protein>
    <submittedName>
        <fullName evidence="3">Conserved fungal protein</fullName>
    </submittedName>
</protein>
<dbReference type="AlphaFoldDB" id="A0A8H4IXL4"/>
<feature type="region of interest" description="Disordered" evidence="1">
    <location>
        <begin position="335"/>
        <end position="354"/>
    </location>
</feature>
<feature type="region of interest" description="Disordered" evidence="1">
    <location>
        <begin position="215"/>
        <end position="272"/>
    </location>
</feature>
<evidence type="ECO:0000313" key="4">
    <source>
        <dbReference type="Proteomes" id="UP000572817"/>
    </source>
</evidence>
<evidence type="ECO:0000256" key="1">
    <source>
        <dbReference type="SAM" id="MobiDB-lite"/>
    </source>
</evidence>
<name>A0A8H4IXL4_9PEZI</name>
<gene>
    <name evidence="3" type="ORF">GTA08_BOTSDO03551</name>
</gene>
<feature type="domain" description="Transcription regulator Rua1 C-terminal" evidence="2">
    <location>
        <begin position="433"/>
        <end position="533"/>
    </location>
</feature>
<feature type="compositionally biased region" description="Low complexity" evidence="1">
    <location>
        <begin position="554"/>
        <end position="582"/>
    </location>
</feature>
<keyword evidence="4" id="KW-1185">Reference proteome</keyword>
<dbReference type="InterPro" id="IPR028012">
    <property type="entry name" value="Rua1_C"/>
</dbReference>
<feature type="region of interest" description="Disordered" evidence="1">
    <location>
        <begin position="534"/>
        <end position="640"/>
    </location>
</feature>
<organism evidence="3 4">
    <name type="scientific">Botryosphaeria dothidea</name>
    <dbReference type="NCBI Taxonomy" id="55169"/>
    <lineage>
        <taxon>Eukaryota</taxon>
        <taxon>Fungi</taxon>
        <taxon>Dikarya</taxon>
        <taxon>Ascomycota</taxon>
        <taxon>Pezizomycotina</taxon>
        <taxon>Dothideomycetes</taxon>
        <taxon>Dothideomycetes incertae sedis</taxon>
        <taxon>Botryosphaeriales</taxon>
        <taxon>Botryosphaeriaceae</taxon>
        <taxon>Botryosphaeria</taxon>
    </lineage>
</organism>
<dbReference type="Pfam" id="PF14616">
    <property type="entry name" value="Rua1_C"/>
    <property type="match status" value="1"/>
</dbReference>
<evidence type="ECO:0000313" key="3">
    <source>
        <dbReference type="EMBL" id="KAF4308288.1"/>
    </source>
</evidence>
<feature type="compositionally biased region" description="Polar residues" evidence="1">
    <location>
        <begin position="226"/>
        <end position="238"/>
    </location>
</feature>
<feature type="compositionally biased region" description="Basic residues" evidence="1">
    <location>
        <begin position="534"/>
        <end position="546"/>
    </location>
</feature>
<feature type="compositionally biased region" description="Polar residues" evidence="1">
    <location>
        <begin position="258"/>
        <end position="270"/>
    </location>
</feature>
<evidence type="ECO:0000259" key="2">
    <source>
        <dbReference type="Pfam" id="PF14616"/>
    </source>
</evidence>
<feature type="compositionally biased region" description="Low complexity" evidence="1">
    <location>
        <begin position="337"/>
        <end position="351"/>
    </location>
</feature>
<feature type="region of interest" description="Disordered" evidence="1">
    <location>
        <begin position="1"/>
        <end position="94"/>
    </location>
</feature>
<feature type="compositionally biased region" description="Low complexity" evidence="1">
    <location>
        <begin position="71"/>
        <end position="89"/>
    </location>
</feature>
<feature type="compositionally biased region" description="Polar residues" evidence="1">
    <location>
        <begin position="45"/>
        <end position="68"/>
    </location>
</feature>
<proteinExistence type="predicted"/>
<feature type="compositionally biased region" description="Basic and acidic residues" evidence="1">
    <location>
        <begin position="413"/>
        <end position="423"/>
    </location>
</feature>
<reference evidence="3" key="1">
    <citation type="submission" date="2020-04" db="EMBL/GenBank/DDBJ databases">
        <title>Genome Assembly and Annotation of Botryosphaeria dothidea sdau 11-99, a Latent Pathogen of Apple Fruit Ring Rot in China.</title>
        <authorList>
            <person name="Yu C."/>
            <person name="Diao Y."/>
            <person name="Lu Q."/>
            <person name="Zhao J."/>
            <person name="Cui S."/>
            <person name="Peng C."/>
            <person name="He B."/>
            <person name="Liu H."/>
        </authorList>
    </citation>
    <scope>NUCLEOTIDE SEQUENCE [LARGE SCALE GENOMIC DNA]</scope>
    <source>
        <strain evidence="3">Sdau11-99</strain>
    </source>
</reference>
<dbReference type="Proteomes" id="UP000572817">
    <property type="component" value="Unassembled WGS sequence"/>
</dbReference>